<accession>A0A9C9TH96</accession>
<reference evidence="1" key="1">
    <citation type="journal article" date="2020" name="mSystems">
        <title>Genome- and Community-Level Interaction Insights into Carbon Utilization and Element Cycling Functions of Hydrothermarchaeota in Hydrothermal Sediment.</title>
        <authorList>
            <person name="Zhou Z."/>
            <person name="Liu Y."/>
            <person name="Xu W."/>
            <person name="Pan J."/>
            <person name="Luo Z.H."/>
            <person name="Li M."/>
        </authorList>
    </citation>
    <scope>NUCLEOTIDE SEQUENCE</scope>
    <source>
        <strain evidence="1">HyVt-347</strain>
    </source>
</reference>
<organism evidence="1 2">
    <name type="scientific">Aurantimonas coralicida</name>
    <dbReference type="NCBI Taxonomy" id="182270"/>
    <lineage>
        <taxon>Bacteria</taxon>
        <taxon>Pseudomonadati</taxon>
        <taxon>Pseudomonadota</taxon>
        <taxon>Alphaproteobacteria</taxon>
        <taxon>Hyphomicrobiales</taxon>
        <taxon>Aurantimonadaceae</taxon>
        <taxon>Aurantimonas</taxon>
    </lineage>
</organism>
<comment type="caution">
    <text evidence="1">The sequence shown here is derived from an EMBL/GenBank/DDBJ whole genome shotgun (WGS) entry which is preliminary data.</text>
</comment>
<gene>
    <name evidence="1" type="ORF">ENH89_11715</name>
</gene>
<protein>
    <submittedName>
        <fullName evidence="1">Uncharacterized protein</fullName>
    </submittedName>
</protein>
<evidence type="ECO:0000313" key="1">
    <source>
        <dbReference type="EMBL" id="HEU00994.1"/>
    </source>
</evidence>
<dbReference type="AlphaFoldDB" id="A0A9C9TH96"/>
<proteinExistence type="predicted"/>
<dbReference type="EMBL" id="DRGN01000165">
    <property type="protein sequence ID" value="HEU00994.1"/>
    <property type="molecule type" value="Genomic_DNA"/>
</dbReference>
<sequence>MGTPRRVSLCSRWYDSVLGRTRRLFYVCCSRAFQDLAVVLFVPDVAAARAAIEARALFSAGDIYDLTALTALNAPVAEMG</sequence>
<name>A0A9C9TH96_9HYPH</name>
<evidence type="ECO:0000313" key="2">
    <source>
        <dbReference type="Proteomes" id="UP000885680"/>
    </source>
</evidence>
<dbReference type="Proteomes" id="UP000885680">
    <property type="component" value="Unassembled WGS sequence"/>
</dbReference>